<dbReference type="Proteomes" id="UP000187550">
    <property type="component" value="Unassembled WGS sequence"/>
</dbReference>
<dbReference type="STRING" id="550447.SAMN05428946_0839"/>
<dbReference type="InterPro" id="IPR050312">
    <property type="entry name" value="IolE/XylAMocC-like"/>
</dbReference>
<dbReference type="Pfam" id="PF01261">
    <property type="entry name" value="AP_endonuc_2"/>
    <property type="match status" value="1"/>
</dbReference>
<keyword evidence="2" id="KW-0413">Isomerase</keyword>
<accession>A0A1U7PI85</accession>
<feature type="domain" description="Xylose isomerase-like TIM barrel" evidence="1">
    <location>
        <begin position="36"/>
        <end position="304"/>
    </location>
</feature>
<dbReference type="PANTHER" id="PTHR12110:SF41">
    <property type="entry name" value="INOSOSE DEHYDRATASE"/>
    <property type="match status" value="1"/>
</dbReference>
<organism evidence="2 3">
    <name type="scientific">Edaphobacillus lindanitolerans</name>
    <dbReference type="NCBI Taxonomy" id="550447"/>
    <lineage>
        <taxon>Bacteria</taxon>
        <taxon>Bacillati</taxon>
        <taxon>Bacillota</taxon>
        <taxon>Bacilli</taxon>
        <taxon>Bacillales</taxon>
        <taxon>Bacillaceae</taxon>
        <taxon>Edaphobacillus</taxon>
    </lineage>
</organism>
<dbReference type="SUPFAM" id="SSF51658">
    <property type="entry name" value="Xylose isomerase-like"/>
    <property type="match status" value="1"/>
</dbReference>
<gene>
    <name evidence="2" type="ORF">SAMN05428946_0839</name>
</gene>
<reference evidence="3" key="1">
    <citation type="submission" date="2017-01" db="EMBL/GenBank/DDBJ databases">
        <authorList>
            <person name="Varghese N."/>
            <person name="Submissions S."/>
        </authorList>
    </citation>
    <scope>NUCLEOTIDE SEQUENCE [LARGE SCALE GENOMIC DNA]</scope>
    <source>
        <strain evidence="3">MNA4</strain>
    </source>
</reference>
<evidence type="ECO:0000313" key="2">
    <source>
        <dbReference type="EMBL" id="SIT72258.1"/>
    </source>
</evidence>
<dbReference type="InterPro" id="IPR013022">
    <property type="entry name" value="Xyl_isomerase-like_TIM-brl"/>
</dbReference>
<dbReference type="GO" id="GO:0016853">
    <property type="term" value="F:isomerase activity"/>
    <property type="evidence" value="ECO:0007669"/>
    <property type="project" value="UniProtKB-KW"/>
</dbReference>
<protein>
    <submittedName>
        <fullName evidence="2">Sugar phosphate isomerase/epimerase</fullName>
    </submittedName>
</protein>
<dbReference type="AlphaFoldDB" id="A0A1U7PI85"/>
<evidence type="ECO:0000259" key="1">
    <source>
        <dbReference type="Pfam" id="PF01261"/>
    </source>
</evidence>
<dbReference type="Gene3D" id="3.20.20.150">
    <property type="entry name" value="Divalent-metal-dependent TIM barrel enzymes"/>
    <property type="match status" value="1"/>
</dbReference>
<dbReference type="OrthoDB" id="3185623at2"/>
<name>A0A1U7PI85_9BACI</name>
<dbReference type="InterPro" id="IPR036237">
    <property type="entry name" value="Xyl_isomerase-like_sf"/>
</dbReference>
<dbReference type="EMBL" id="FTPL01000001">
    <property type="protein sequence ID" value="SIT72258.1"/>
    <property type="molecule type" value="Genomic_DNA"/>
</dbReference>
<proteinExistence type="predicted"/>
<evidence type="ECO:0000313" key="3">
    <source>
        <dbReference type="Proteomes" id="UP000187550"/>
    </source>
</evidence>
<keyword evidence="3" id="KW-1185">Reference proteome</keyword>
<sequence>MSRQEPDGRSFTITIKLANKVGIITDNLRLPVREALEKAKEIGADGVQMYAVGGELEPSQMSPAKRRELSGVLAGLGLEVSALCGDLGGHGFQDPAANRAKIEKSKRIIDLAKDLGADIVTTHIGIVPDDESGRMYAVMQEACEELGAYAKSVDGYFAIETGPETAVRLKRFLDSLSGDGVSVNYDPANLVMVTGDDPVRGVHLLKEYIVHTHVKDGVRLAPLDPREVYGMFGYNQGSSHNDIAELVESGAFFREVPLGEGSVGFDAYFRALAEIGYDGYLTVEREVRRDPVHDLSEAVRFINQYRFPP</sequence>
<dbReference type="PANTHER" id="PTHR12110">
    <property type="entry name" value="HYDROXYPYRUVATE ISOMERASE"/>
    <property type="match status" value="1"/>
</dbReference>
<dbReference type="RefSeq" id="WP_076757080.1">
    <property type="nucleotide sequence ID" value="NZ_FTPL01000001.1"/>
</dbReference>